<organism evidence="2 3">
    <name type="scientific">Synechococcus phage P60</name>
    <dbReference type="NCBI Taxonomy" id="2905923"/>
    <lineage>
        <taxon>Viruses</taxon>
        <taxon>Duplodnaviria</taxon>
        <taxon>Heunggongvirae</taxon>
        <taxon>Uroviricota</taxon>
        <taxon>Caudoviricetes</taxon>
        <taxon>Autographivirales</taxon>
        <taxon>Tiilvirus</taxon>
        <taxon>Tiilvirus P60</taxon>
    </lineage>
</organism>
<evidence type="ECO:0000313" key="3">
    <source>
        <dbReference type="Proteomes" id="UP000001761"/>
    </source>
</evidence>
<accession>L0CQ06</accession>
<dbReference type="KEGG" id="vg:26066760"/>
<dbReference type="RefSeq" id="YP_009173808.1">
    <property type="nucleotide sequence ID" value="NC_003390.2"/>
</dbReference>
<feature type="region of interest" description="Disordered" evidence="1">
    <location>
        <begin position="181"/>
        <end position="211"/>
    </location>
</feature>
<sequence>MAAVEQMVPNLLGGISQQPDPLKLPGQVKQARNVQLDPTFGALKRPGTELIMQVTGIPKRAKWIPIMRDAREHYYVAIYREGANESGDLRIRVFDLKAGVERAVSFVGGEVEEYFPGDETDWEAIRSLTIGDYTFLSNPNVQPTTWSRSFSRRPEGLVTIGAAGYGTSYIVDFATEDSGQQRRWAVQEMQAPKTKRKKGDGSPDEAGETTVNNWNGTGLSFRVKVEARAFLVDDGEEYGHNYIPYVTLLTPGNNTSPFPDTIRVDVSGEGWDIKVTKQIQSKVYANLGTAQFTTPVDQSGGGASTSDIVTGLSAAINGLGTFTAESIGNVIRVRYSDPTRTDEFTMSARGGTSGTGLESIKYSVDTLAELPTKCWNDYQVAVRNTQDTEVDDYYVKFETDVEDADVPGSGYWVETVKNGDDGGLVDDTMPHVLVRNALGDFTFSSLNNSSYGKTWADRSVGSEDTNPHPTFTESGNGIYGMFMYKNRLGFLTQDAVIMSQVGDYFNFYATSGVTISDADPIDMATSDTKPVKLEAAISSTSGAILFGNQAQFRLSSPDESFGPKTATLDKISNYTYESKADPVQTGVSMIFPTNMGTYSSVYELSTESAKGTPVIEDSSRVIPRLIPSGLTWSTASMNNDTVFFGNAKKGRNVYVFRFFNEGQERKVAGWTTWYYEDQIIEAEAYANLLYMVNWNPRNSVVTLCRSYMMDQDGDPITAGEFTYLPRVDKMIDSTNTDYLTVVGSDFRETTYQVATNWDDFAGGERLITTIYTDNDAGDYDFHVMQPDGLFKVPNGRPFKMGLTYQMELDLPNFFIKNDGRPDRISDVMVQGVYFDMYQSSGISVFVNLQGYEPYAGYLTPIDSDAYNADEAAMRVSGTEYMGMAAPGSQTFVTLTSANPYPSGLTSYSFQGIYNKRGYATIR</sequence>
<dbReference type="Proteomes" id="UP000001761">
    <property type="component" value="Segment"/>
</dbReference>
<dbReference type="InterPro" id="IPR058003">
    <property type="entry name" value="Phage_gp12"/>
</dbReference>
<proteinExistence type="predicted"/>
<dbReference type="GeneID" id="26066760"/>
<dbReference type="Pfam" id="PF25675">
    <property type="entry name" value="Phage_nozzle"/>
    <property type="match status" value="2"/>
</dbReference>
<keyword evidence="3" id="KW-1185">Reference proteome</keyword>
<protein>
    <submittedName>
        <fullName evidence="2">Tail tubular protein B</fullName>
    </submittedName>
</protein>
<evidence type="ECO:0000256" key="1">
    <source>
        <dbReference type="SAM" id="MobiDB-lite"/>
    </source>
</evidence>
<dbReference type="EMBL" id="AF338467">
    <property type="protein sequence ID" value="AGA17889.1"/>
    <property type="molecule type" value="Genomic_DNA"/>
</dbReference>
<reference evidence="2 3" key="1">
    <citation type="journal article" date="2002" name="Appl. Environ. Microbiol.">
        <title>Genomic sequence and evolution of marine cyanophage P60: a new insight on lytic and lysogenic phages.</title>
        <authorList>
            <person name="Chen F."/>
            <person name="Lu J."/>
        </authorList>
    </citation>
    <scope>NUCLEOTIDE SEQUENCE</scope>
</reference>
<dbReference type="OrthoDB" id="780at10239"/>
<name>L0CQ06_9CAUD</name>
<gene>
    <name evidence="2" type="ORF">P60_gp30</name>
</gene>
<evidence type="ECO:0000313" key="2">
    <source>
        <dbReference type="EMBL" id="AGA17889.1"/>
    </source>
</evidence>